<comment type="similarity">
    <text evidence="1">Belongs to the peptidase S14 family.</text>
</comment>
<dbReference type="Pfam" id="PF00574">
    <property type="entry name" value="CLP_protease"/>
    <property type="match status" value="1"/>
</dbReference>
<organism evidence="3 5">
    <name type="scientific">Raoultella terrigena</name>
    <name type="common">Klebsiella terrigena</name>
    <dbReference type="NCBI Taxonomy" id="577"/>
    <lineage>
        <taxon>Bacteria</taxon>
        <taxon>Pseudomonadati</taxon>
        <taxon>Pseudomonadota</taxon>
        <taxon>Gammaproteobacteria</taxon>
        <taxon>Enterobacterales</taxon>
        <taxon>Enterobacteriaceae</taxon>
        <taxon>Klebsiella/Raoultella group</taxon>
        <taxon>Raoultella</taxon>
    </lineage>
</organism>
<evidence type="ECO:0000313" key="5">
    <source>
        <dbReference type="Proteomes" id="UP000267630"/>
    </source>
</evidence>
<dbReference type="SUPFAM" id="SSF52096">
    <property type="entry name" value="ClpP/crotonase"/>
    <property type="match status" value="1"/>
</dbReference>
<proteinExistence type="inferred from homology"/>
<evidence type="ECO:0000313" key="6">
    <source>
        <dbReference type="Proteomes" id="UP000332594"/>
    </source>
</evidence>
<dbReference type="RefSeq" id="WP_115192616.1">
    <property type="nucleotide sequence ID" value="NZ_BJNO01000001.1"/>
</dbReference>
<keyword evidence="3" id="KW-0378">Hydrolase</keyword>
<gene>
    <name evidence="3" type="primary">clpP_1</name>
    <name evidence="4" type="synonym">clpP_2</name>
    <name evidence="4" type="ORF">NCTC13038_02922</name>
    <name evidence="3" type="ORF">NCTC9997_03084</name>
</gene>
<keyword evidence="3" id="KW-0645">Protease</keyword>
<evidence type="ECO:0000256" key="1">
    <source>
        <dbReference type="ARBA" id="ARBA00007039"/>
    </source>
</evidence>
<feature type="chain" id="PRO_5042381691" evidence="2">
    <location>
        <begin position="20"/>
        <end position="222"/>
    </location>
</feature>
<dbReference type="GO" id="GO:0006508">
    <property type="term" value="P:proteolysis"/>
    <property type="evidence" value="ECO:0007669"/>
    <property type="project" value="UniProtKB-KW"/>
</dbReference>
<keyword evidence="2" id="KW-0732">Signal</keyword>
<dbReference type="EMBL" id="CAADJG010000002">
    <property type="protein sequence ID" value="VFS73060.1"/>
    <property type="molecule type" value="Genomic_DNA"/>
</dbReference>
<dbReference type="GO" id="GO:0004252">
    <property type="term" value="F:serine-type endopeptidase activity"/>
    <property type="evidence" value="ECO:0007669"/>
    <property type="project" value="UniProtKB-EC"/>
</dbReference>
<dbReference type="GO" id="GO:0004176">
    <property type="term" value="F:ATP-dependent peptidase activity"/>
    <property type="evidence" value="ECO:0007669"/>
    <property type="project" value="InterPro"/>
</dbReference>
<dbReference type="EMBL" id="LR134253">
    <property type="protein sequence ID" value="VED50120.1"/>
    <property type="molecule type" value="Genomic_DNA"/>
</dbReference>
<evidence type="ECO:0000256" key="2">
    <source>
        <dbReference type="SAM" id="SignalP"/>
    </source>
</evidence>
<accession>A0A6D1SCX1</accession>
<dbReference type="Proteomes" id="UP000332594">
    <property type="component" value="Unassembled WGS sequence"/>
</dbReference>
<dbReference type="InterPro" id="IPR023562">
    <property type="entry name" value="ClpP/TepA"/>
</dbReference>
<keyword evidence="5" id="KW-1185">Reference proteome</keyword>
<reference evidence="3 5" key="1">
    <citation type="submission" date="2018-12" db="EMBL/GenBank/DDBJ databases">
        <authorList>
            <consortium name="Pathogen Informatics"/>
        </authorList>
    </citation>
    <scope>NUCLEOTIDE SEQUENCE [LARGE SCALE GENOMIC DNA]</scope>
    <source>
        <strain evidence="4 6">NCTC13038</strain>
        <strain evidence="3 5">NCTC9997</strain>
    </source>
</reference>
<dbReference type="OrthoDB" id="9082001at2"/>
<dbReference type="EC" id="3.4.21.92" evidence="3"/>
<evidence type="ECO:0000313" key="4">
    <source>
        <dbReference type="EMBL" id="VFS73060.1"/>
    </source>
</evidence>
<dbReference type="InterPro" id="IPR001907">
    <property type="entry name" value="ClpP"/>
</dbReference>
<dbReference type="PRINTS" id="PR00127">
    <property type="entry name" value="CLPPROTEASEP"/>
</dbReference>
<feature type="signal peptide" evidence="2">
    <location>
        <begin position="1"/>
        <end position="19"/>
    </location>
</feature>
<protein>
    <submittedName>
        <fullName evidence="3">ATP-dependent Clp protease proteolytic subunit</fullName>
        <ecNumber evidence="3">3.4.21.92</ecNumber>
    </submittedName>
</protein>
<dbReference type="Gene3D" id="3.90.226.10">
    <property type="entry name" value="2-enoyl-CoA Hydratase, Chain A, domain 1"/>
    <property type="match status" value="1"/>
</dbReference>
<evidence type="ECO:0000313" key="3">
    <source>
        <dbReference type="EMBL" id="VED50120.1"/>
    </source>
</evidence>
<sequence length="222" mass="24663">MNKRPLFLLALVLPLSAQANVYYIKADTVKNTSVNEAAIYFNGAINNRTVTWLLSSLAEIAGRYRNIKNIDIYLNSEGGDMDAGYVAYEALRKSAIKLNMIDASVIASAATMIYCGSDERYAMPLARFMLHPAAAWNDKADYLKPDQARRILEDAESYNVLFRTIYSTCTKISADELNKITASETGRVFYKVDEAAKAGLVTRGIKESHSYSVTYYVTDGDS</sequence>
<name>A0A6D1SCX1_RAOTE</name>
<dbReference type="GeneID" id="57504768"/>
<dbReference type="InterPro" id="IPR029045">
    <property type="entry name" value="ClpP/crotonase-like_dom_sf"/>
</dbReference>
<dbReference type="Proteomes" id="UP000267630">
    <property type="component" value="Chromosome 3"/>
</dbReference>
<dbReference type="AlphaFoldDB" id="A0A6D1SCX1"/>